<dbReference type="Gene3D" id="3.30.70.1230">
    <property type="entry name" value="Nucleotide cyclase"/>
    <property type="match status" value="1"/>
</dbReference>
<dbReference type="GO" id="GO:0004016">
    <property type="term" value="F:adenylate cyclase activity"/>
    <property type="evidence" value="ECO:0007669"/>
    <property type="project" value="UniProtKB-ARBA"/>
</dbReference>
<organism evidence="3 4">
    <name type="scientific">Gemmobacter fulvus</name>
    <dbReference type="NCBI Taxonomy" id="2840474"/>
    <lineage>
        <taxon>Bacteria</taxon>
        <taxon>Pseudomonadati</taxon>
        <taxon>Pseudomonadota</taxon>
        <taxon>Alphaproteobacteria</taxon>
        <taxon>Rhodobacterales</taxon>
        <taxon>Paracoccaceae</taxon>
        <taxon>Gemmobacter</taxon>
    </lineage>
</organism>
<dbReference type="SMART" id="SM00044">
    <property type="entry name" value="CYCc"/>
    <property type="match status" value="1"/>
</dbReference>
<dbReference type="InterPro" id="IPR007890">
    <property type="entry name" value="CHASE2"/>
</dbReference>
<dbReference type="SUPFAM" id="SSF55073">
    <property type="entry name" value="Nucleotide cyclase"/>
    <property type="match status" value="1"/>
</dbReference>
<dbReference type="EMBL" id="CP076363">
    <property type="protein sequence ID" value="QWK92601.1"/>
    <property type="molecule type" value="Genomic_DNA"/>
</dbReference>
<keyword evidence="1" id="KW-0812">Transmembrane</keyword>
<dbReference type="InterPro" id="IPR001054">
    <property type="entry name" value="A/G_cyclase"/>
</dbReference>
<sequence length="593" mass="60480">MQRQGGAIAVLGLSLLLAALFLAQPAGLVRWQEAVFDRLIRALPRGAVADPVVVVDIGALDEAGRPWDRVATARLMVRVAQAQPKVVGVDMVFSGACDDPANAALAHAFAQAPTVLGFLLTDAPTPPLPGSNLAVAEGAALWPAAGAEGPCAAFAAAAAGVASVALPGDADARVRRLPVGVVVAGVAYPSLPVEVARRAAGFGPALAGPDWLRLGPQMFPAEAGSLRFVPTGPEVWAARRVAAEDVLTGAGVRLSGAVVLIGSGLPQRGGLRPTAASPVAPSVQITADLIEGLQAGRVPQRPDFSPMLEAGFVLLAGFLGLGLMRRSTPGRGAAAGMAAVVLWGAVGAIAYISGGWLLDPLGPALATAAVLLLALLGKAVTAARAERALRLRMGQVLPPALVSRIAAQPALMRLEGEAREVTALFTDIEGFSLATRALGPRDLVAALDAYFTLTCAIVLKHGGMVDKLVGDSIHALFNAPLDQPDHAEAALACAAELITATEAFRAGQGGFGRTRIGIETGQAVLGDVGFGGKIDYTAHGDAVNLAARLQDANKSFGTQICIGPGTAARVGNLRPLGETEIRSFGRLALFTLP</sequence>
<reference evidence="3" key="1">
    <citation type="submission" date="2021-06" db="EMBL/GenBank/DDBJ databases">
        <authorList>
            <person name="Lee C.-S."/>
            <person name="Jin L."/>
        </authorList>
    </citation>
    <scope>NUCLEOTIDE SEQUENCE</scope>
    <source>
        <strain evidence="3">Con5</strain>
        <plasmid evidence="3">p2</plasmid>
    </source>
</reference>
<feature type="transmembrane region" description="Helical" evidence="1">
    <location>
        <begin position="364"/>
        <end position="383"/>
    </location>
</feature>
<dbReference type="Pfam" id="PF05226">
    <property type="entry name" value="CHASE2"/>
    <property type="match status" value="1"/>
</dbReference>
<dbReference type="Proteomes" id="UP000679352">
    <property type="component" value="Plasmid p2"/>
</dbReference>
<dbReference type="PROSITE" id="PS50125">
    <property type="entry name" value="GUANYLATE_CYCLASE_2"/>
    <property type="match status" value="1"/>
</dbReference>
<name>A0A975S3N6_9RHOB</name>
<dbReference type="GO" id="GO:0035556">
    <property type="term" value="P:intracellular signal transduction"/>
    <property type="evidence" value="ECO:0007669"/>
    <property type="project" value="InterPro"/>
</dbReference>
<dbReference type="GO" id="GO:0009190">
    <property type="term" value="P:cyclic nucleotide biosynthetic process"/>
    <property type="evidence" value="ECO:0007669"/>
    <property type="project" value="InterPro"/>
</dbReference>
<dbReference type="KEGG" id="gfu:KM031_19710"/>
<dbReference type="PANTHER" id="PTHR43081">
    <property type="entry name" value="ADENYLATE CYCLASE, TERMINAL-DIFFERENTIATION SPECIFIC-RELATED"/>
    <property type="match status" value="1"/>
</dbReference>
<accession>A0A975S3N6</accession>
<protein>
    <submittedName>
        <fullName evidence="3">CHASE2 domain-containing protein</fullName>
    </submittedName>
</protein>
<geneLocation type="plasmid" evidence="3 4">
    <name>p2</name>
</geneLocation>
<evidence type="ECO:0000256" key="1">
    <source>
        <dbReference type="SAM" id="Phobius"/>
    </source>
</evidence>
<dbReference type="AlphaFoldDB" id="A0A975S3N6"/>
<keyword evidence="4" id="KW-1185">Reference proteome</keyword>
<feature type="transmembrane region" description="Helical" evidence="1">
    <location>
        <begin position="304"/>
        <end position="323"/>
    </location>
</feature>
<keyword evidence="3" id="KW-0614">Plasmid</keyword>
<dbReference type="RefSeq" id="WP_215505587.1">
    <property type="nucleotide sequence ID" value="NZ_CP076363.1"/>
</dbReference>
<dbReference type="CDD" id="cd07302">
    <property type="entry name" value="CHD"/>
    <property type="match status" value="1"/>
</dbReference>
<feature type="transmembrane region" description="Helical" evidence="1">
    <location>
        <begin position="335"/>
        <end position="358"/>
    </location>
</feature>
<dbReference type="InterPro" id="IPR050697">
    <property type="entry name" value="Adenylyl/Guanylyl_Cyclase_3/4"/>
</dbReference>
<feature type="domain" description="Guanylate cyclase" evidence="2">
    <location>
        <begin position="422"/>
        <end position="550"/>
    </location>
</feature>
<evidence type="ECO:0000313" key="3">
    <source>
        <dbReference type="EMBL" id="QWK92601.1"/>
    </source>
</evidence>
<keyword evidence="1" id="KW-0472">Membrane</keyword>
<gene>
    <name evidence="3" type="ORF">KM031_19710</name>
</gene>
<dbReference type="Pfam" id="PF00211">
    <property type="entry name" value="Guanylate_cyc"/>
    <property type="match status" value="1"/>
</dbReference>
<proteinExistence type="predicted"/>
<dbReference type="SMART" id="SM01080">
    <property type="entry name" value="CHASE2"/>
    <property type="match status" value="1"/>
</dbReference>
<dbReference type="PANTHER" id="PTHR43081:SF1">
    <property type="entry name" value="ADENYLATE CYCLASE, TERMINAL-DIFFERENTIATION SPECIFIC"/>
    <property type="match status" value="1"/>
</dbReference>
<evidence type="ECO:0000313" key="4">
    <source>
        <dbReference type="Proteomes" id="UP000679352"/>
    </source>
</evidence>
<dbReference type="InterPro" id="IPR029787">
    <property type="entry name" value="Nucleotide_cyclase"/>
</dbReference>
<keyword evidence="1" id="KW-1133">Transmembrane helix</keyword>
<evidence type="ECO:0000259" key="2">
    <source>
        <dbReference type="PROSITE" id="PS50125"/>
    </source>
</evidence>